<protein>
    <submittedName>
        <fullName evidence="1">Uncharacterized protein</fullName>
    </submittedName>
</protein>
<sequence length="112" mass="12788">MQVTKWAAQQLVVTLNRKYYYPRRRLGTRLAPMRRGRYSMSSTEDTRKVTSNSRTGTTIFTSPILRAMFNGDGHRTKHVHTKHKTNGAVAKVAADKYTWYNVPRVIDGGSLT</sequence>
<comment type="caution">
    <text evidence="1">The sequence shown here is derived from an EMBL/GenBank/DDBJ whole genome shotgun (WGS) entry which is preliminary data.</text>
</comment>
<gene>
    <name evidence="1" type="ORF">MEUPH1_LOCUS9259</name>
</gene>
<reference evidence="1 2" key="1">
    <citation type="submission" date="2023-01" db="EMBL/GenBank/DDBJ databases">
        <authorList>
            <person name="Whitehead M."/>
        </authorList>
    </citation>
    <scope>NUCLEOTIDE SEQUENCE [LARGE SCALE GENOMIC DNA]</scope>
</reference>
<keyword evidence="2" id="KW-1185">Reference proteome</keyword>
<proteinExistence type="predicted"/>
<dbReference type="Proteomes" id="UP001160148">
    <property type="component" value="Unassembled WGS sequence"/>
</dbReference>
<evidence type="ECO:0000313" key="1">
    <source>
        <dbReference type="EMBL" id="CAI6353097.1"/>
    </source>
</evidence>
<dbReference type="EMBL" id="CARXXK010000002">
    <property type="protein sequence ID" value="CAI6353097.1"/>
    <property type="molecule type" value="Genomic_DNA"/>
</dbReference>
<name>A0AAV0WBG1_9HEMI</name>
<accession>A0AAV0WBG1</accession>
<organism evidence="1 2">
    <name type="scientific">Macrosiphum euphorbiae</name>
    <name type="common">potato aphid</name>
    <dbReference type="NCBI Taxonomy" id="13131"/>
    <lineage>
        <taxon>Eukaryota</taxon>
        <taxon>Metazoa</taxon>
        <taxon>Ecdysozoa</taxon>
        <taxon>Arthropoda</taxon>
        <taxon>Hexapoda</taxon>
        <taxon>Insecta</taxon>
        <taxon>Pterygota</taxon>
        <taxon>Neoptera</taxon>
        <taxon>Paraneoptera</taxon>
        <taxon>Hemiptera</taxon>
        <taxon>Sternorrhyncha</taxon>
        <taxon>Aphidomorpha</taxon>
        <taxon>Aphidoidea</taxon>
        <taxon>Aphididae</taxon>
        <taxon>Macrosiphini</taxon>
        <taxon>Macrosiphum</taxon>
    </lineage>
</organism>
<dbReference type="AlphaFoldDB" id="A0AAV0WBG1"/>
<evidence type="ECO:0000313" key="2">
    <source>
        <dbReference type="Proteomes" id="UP001160148"/>
    </source>
</evidence>